<reference evidence="7 8" key="1">
    <citation type="journal article" date="2014" name="Genome Announc.">
        <title>Draft Genome Sequence of Moraxella bovoculi Strain 237T (ATCC BAA-1259T) Isolated from a Calf with Infectious Bovine Keratoconjunctivitis.</title>
        <authorList>
            <person name="Calcutt M.J."/>
            <person name="Foecking M.F."/>
            <person name="Martin N.T."/>
            <person name="Mhlanga-Mutangadura T."/>
            <person name="Reilly T.J."/>
        </authorList>
    </citation>
    <scope>NUCLEOTIDE SEQUENCE [LARGE SCALE GENOMIC DNA]</scope>
    <source>
        <strain evidence="7 8">237</strain>
    </source>
</reference>
<dbReference type="PANTHER" id="PTHR10434:SF64">
    <property type="entry name" value="1-ACYL-SN-GLYCEROL-3-PHOSPHATE ACYLTRANSFERASE-RELATED"/>
    <property type="match status" value="1"/>
</dbReference>
<dbReference type="EMBL" id="AOMT01000023">
    <property type="protein sequence ID" value="KDN25019.1"/>
    <property type="molecule type" value="Genomic_DNA"/>
</dbReference>
<dbReference type="Pfam" id="PF01553">
    <property type="entry name" value="Acyltransferase"/>
    <property type="match status" value="1"/>
</dbReference>
<evidence type="ECO:0000256" key="4">
    <source>
        <dbReference type="ARBA" id="ARBA00023098"/>
    </source>
</evidence>
<dbReference type="SUPFAM" id="SSF69593">
    <property type="entry name" value="Glycerol-3-phosphate (1)-acyltransferase"/>
    <property type="match status" value="1"/>
</dbReference>
<proteinExistence type="predicted"/>
<evidence type="ECO:0000313" key="7">
    <source>
        <dbReference type="EMBL" id="KDN25019.1"/>
    </source>
</evidence>
<evidence type="ECO:0000313" key="8">
    <source>
        <dbReference type="Proteomes" id="UP000035860"/>
    </source>
</evidence>
<dbReference type="GO" id="GO:0006654">
    <property type="term" value="P:phosphatidic acid biosynthetic process"/>
    <property type="evidence" value="ECO:0007669"/>
    <property type="project" value="TreeGrafter"/>
</dbReference>
<evidence type="ECO:0000256" key="2">
    <source>
        <dbReference type="ARBA" id="ARBA00022516"/>
    </source>
</evidence>
<comment type="caution">
    <text evidence="7">The sequence shown here is derived from an EMBL/GenBank/DDBJ whole genome shotgun (WGS) entry which is preliminary data.</text>
</comment>
<dbReference type="GO" id="GO:0003841">
    <property type="term" value="F:1-acylglycerol-3-phosphate O-acyltransferase activity"/>
    <property type="evidence" value="ECO:0007669"/>
    <property type="project" value="TreeGrafter"/>
</dbReference>
<dbReference type="InterPro" id="IPR002123">
    <property type="entry name" value="Plipid/glycerol_acylTrfase"/>
</dbReference>
<dbReference type="OrthoDB" id="9806880at2"/>
<dbReference type="PANTHER" id="PTHR10434">
    <property type="entry name" value="1-ACYL-SN-GLYCEROL-3-PHOSPHATE ACYLTRANSFERASE"/>
    <property type="match status" value="1"/>
</dbReference>
<comment type="pathway">
    <text evidence="1">Lipid metabolism.</text>
</comment>
<dbReference type="RefSeq" id="WP_036365398.1">
    <property type="nucleotide sequence ID" value="NZ_AOMT01000023.1"/>
</dbReference>
<dbReference type="AlphaFoldDB" id="A0A066ULG6"/>
<dbReference type="GeneID" id="301975927"/>
<dbReference type="CDD" id="cd07989">
    <property type="entry name" value="LPLAT_AGPAT-like"/>
    <property type="match status" value="1"/>
</dbReference>
<accession>A0A066ULG6</accession>
<sequence length="257" mass="27843">MAGFIKTQLNRGKKIIGMGVTLAGGYRTAKRIGAFDAPPRDILPKYIQTFCRKMVNSFGVQVVQVEPVPQTHGLWVSNHVSWLDIPVVGSVAPVFFLSKAEIGEWFIFGKLAKAGGTLFIKRGSGDVGGVSDQISDFLRGGSSVVFFPEATTTDGKQIKKIYGKLLQSALDTGLPICPVVVAYVDKDGSLSDDAAYYGKRTMADSLRRVADSKGITAYVLPLKPIHPNDKTRSELTAELQKAMEDGLADLHKRVLKA</sequence>
<dbReference type="SMART" id="SM00563">
    <property type="entry name" value="PlsC"/>
    <property type="match status" value="1"/>
</dbReference>
<evidence type="ECO:0000256" key="5">
    <source>
        <dbReference type="ARBA" id="ARBA00023315"/>
    </source>
</evidence>
<keyword evidence="4" id="KW-0443">Lipid metabolism</keyword>
<keyword evidence="5 7" id="KW-0012">Acyltransferase</keyword>
<keyword evidence="2" id="KW-0444">Lipid biosynthesis</keyword>
<dbReference type="eggNOG" id="COG0204">
    <property type="taxonomic scope" value="Bacteria"/>
</dbReference>
<evidence type="ECO:0000256" key="3">
    <source>
        <dbReference type="ARBA" id="ARBA00022679"/>
    </source>
</evidence>
<keyword evidence="3 7" id="KW-0808">Transferase</keyword>
<feature type="domain" description="Phospholipid/glycerol acyltransferase" evidence="6">
    <location>
        <begin position="73"/>
        <end position="184"/>
    </location>
</feature>
<evidence type="ECO:0000256" key="1">
    <source>
        <dbReference type="ARBA" id="ARBA00005189"/>
    </source>
</evidence>
<name>A0A066ULG6_9GAMM</name>
<organism evidence="7 8">
    <name type="scientific">Moraxella bovoculi 237</name>
    <dbReference type="NCBI Taxonomy" id="743974"/>
    <lineage>
        <taxon>Bacteria</taxon>
        <taxon>Pseudomonadati</taxon>
        <taxon>Pseudomonadota</taxon>
        <taxon>Gammaproteobacteria</taxon>
        <taxon>Moraxellales</taxon>
        <taxon>Moraxellaceae</taxon>
        <taxon>Moraxella</taxon>
    </lineage>
</organism>
<dbReference type="Proteomes" id="UP000035860">
    <property type="component" value="Unassembled WGS sequence"/>
</dbReference>
<keyword evidence="8" id="KW-1185">Reference proteome</keyword>
<gene>
    <name evidence="7" type="ORF">MBO_05767</name>
</gene>
<protein>
    <submittedName>
        <fullName evidence="7">Lyso-ornithine lipid acyltransferase</fullName>
    </submittedName>
</protein>
<evidence type="ECO:0000259" key="6">
    <source>
        <dbReference type="SMART" id="SM00563"/>
    </source>
</evidence>